<proteinExistence type="predicted"/>
<dbReference type="Proteomes" id="UP000030130">
    <property type="component" value="Unassembled WGS sequence"/>
</dbReference>
<feature type="transmembrane region" description="Helical" evidence="5">
    <location>
        <begin position="81"/>
        <end position="99"/>
    </location>
</feature>
<reference evidence="7 10" key="2">
    <citation type="submission" date="2014-08" db="EMBL/GenBank/DDBJ databases">
        <title>Porphyromonas gulae strain:COT-052_OH3439 Genome sequencing.</title>
        <authorList>
            <person name="Wallis C."/>
            <person name="Deusch O."/>
            <person name="O'Flynn C."/>
            <person name="Davis I."/>
            <person name="Jospin G."/>
            <person name="Darling A.E."/>
            <person name="Coil D.A."/>
            <person name="Alexiev A."/>
            <person name="Horsfall A."/>
            <person name="Kirkwood N."/>
            <person name="Harris S."/>
            <person name="Eisen J.A."/>
        </authorList>
    </citation>
    <scope>NUCLEOTIDE SEQUENCE [LARGE SCALE GENOMIC DNA]</scope>
    <source>
        <strain evidence="10">COT-052 OH3439</strain>
        <strain evidence="7">COT-052_OH3439</strain>
    </source>
</reference>
<evidence type="ECO:0000256" key="1">
    <source>
        <dbReference type="ARBA" id="ARBA00004141"/>
    </source>
</evidence>
<keyword evidence="10" id="KW-1185">Reference proteome</keyword>
<sequence>MKRFLAELSRIILGLTFIVSGLLKAIDPQGGAIKIGEYFTVFSWPKSEGLSLTLSILLCCSEFILGAFLLMGIYRRMAARFIFIFMAVMTPLTLYLAIFNPVADCGCFGEAFLLTNWHTFLKNVVLFVAAAFLLKKPRRIQTLYSANGRWLPAILAVAGIVIFTIANQIHLPMVDFRPFKVGKSLRELTQVPAGAPEDEYEYVFVYEKNGKRQDFDMNHLPDDSWTYVDRHEKLIKKGYTPPVTDFLLLRGGEDVTSEIVNKKGITLLLLSPNWEKASDDKMDNIAEMYDYARAHGWDFYGVSASGSDDISTWRYNTGADYPMLFLDAVTVKTITRGNPSLVILQDGIIKGKISDANFPGVGQAQAFFDRYIGEELYQPSYWGRLSVLVLWVALLLFGIVRKIVLNIGPRRNETEKQQGRAEIK</sequence>
<organism evidence="8 9">
    <name type="scientific">Porphyromonas gulae</name>
    <dbReference type="NCBI Taxonomy" id="111105"/>
    <lineage>
        <taxon>Bacteria</taxon>
        <taxon>Pseudomonadati</taxon>
        <taxon>Bacteroidota</taxon>
        <taxon>Bacteroidia</taxon>
        <taxon>Bacteroidales</taxon>
        <taxon>Porphyromonadaceae</taxon>
        <taxon>Porphyromonas</taxon>
    </lineage>
</organism>
<feature type="transmembrane region" description="Helical" evidence="5">
    <location>
        <begin position="111"/>
        <end position="134"/>
    </location>
</feature>
<name>A0A099WMN8_9PORP</name>
<reference evidence="8 9" key="1">
    <citation type="submission" date="2014-08" db="EMBL/GenBank/DDBJ databases">
        <title>Porphyromonas gulae strain:COT-052_OH1451 Genome sequencing.</title>
        <authorList>
            <person name="Wallis C."/>
            <person name="Deusch O."/>
            <person name="O'Flynn C."/>
            <person name="Davis I."/>
            <person name="Jospin G."/>
            <person name="Darling A.E."/>
            <person name="Coil D.A."/>
            <person name="Alexiev A."/>
            <person name="Horsfall A."/>
            <person name="Kirkwood N."/>
            <person name="Harris S."/>
            <person name="Eisen J.A."/>
        </authorList>
    </citation>
    <scope>NUCLEOTIDE SEQUENCE [LARGE SCALE GENOMIC DNA]</scope>
    <source>
        <strain evidence="9">COT-052 OH1451</strain>
        <strain evidence="8">COT-052_OH1451</strain>
    </source>
</reference>
<dbReference type="EMBL" id="JRAI01000047">
    <property type="protein sequence ID" value="KGN85851.1"/>
    <property type="molecule type" value="Genomic_DNA"/>
</dbReference>
<evidence type="ECO:0000313" key="8">
    <source>
        <dbReference type="EMBL" id="KGN85851.1"/>
    </source>
</evidence>
<dbReference type="GO" id="GO:0016020">
    <property type="term" value="C:membrane"/>
    <property type="evidence" value="ECO:0007669"/>
    <property type="project" value="UniProtKB-SubCell"/>
</dbReference>
<evidence type="ECO:0000256" key="2">
    <source>
        <dbReference type="ARBA" id="ARBA00022692"/>
    </source>
</evidence>
<dbReference type="EMBL" id="JRAK01000124">
    <property type="protein sequence ID" value="KGN85613.1"/>
    <property type="molecule type" value="Genomic_DNA"/>
</dbReference>
<dbReference type="GO" id="GO:0030416">
    <property type="term" value="P:methylamine metabolic process"/>
    <property type="evidence" value="ECO:0007669"/>
    <property type="project" value="InterPro"/>
</dbReference>
<evidence type="ECO:0000259" key="6">
    <source>
        <dbReference type="Pfam" id="PF07291"/>
    </source>
</evidence>
<dbReference type="InterPro" id="IPR009908">
    <property type="entry name" value="Methylamine_util_MauE"/>
</dbReference>
<feature type="transmembrane region" description="Helical" evidence="5">
    <location>
        <begin position="49"/>
        <end position="74"/>
    </location>
</feature>
<evidence type="ECO:0000313" key="10">
    <source>
        <dbReference type="Proteomes" id="UP000030146"/>
    </source>
</evidence>
<dbReference type="Proteomes" id="UP000030146">
    <property type="component" value="Unassembled WGS sequence"/>
</dbReference>
<feature type="domain" description="Methylamine utilisation protein MauE" evidence="6">
    <location>
        <begin position="3"/>
        <end position="134"/>
    </location>
</feature>
<dbReference type="GeneID" id="57240667"/>
<keyword evidence="4 5" id="KW-0472">Membrane</keyword>
<keyword evidence="2 5" id="KW-0812">Transmembrane</keyword>
<keyword evidence="3 5" id="KW-1133">Transmembrane helix</keyword>
<feature type="transmembrane region" description="Helical" evidence="5">
    <location>
        <begin position="146"/>
        <end position="166"/>
    </location>
</feature>
<dbReference type="RefSeq" id="WP_018965054.1">
    <property type="nucleotide sequence ID" value="NZ_JQJE01000042.1"/>
</dbReference>
<evidence type="ECO:0000256" key="4">
    <source>
        <dbReference type="ARBA" id="ARBA00023136"/>
    </source>
</evidence>
<dbReference type="eggNOG" id="COG2259">
    <property type="taxonomic scope" value="Bacteria"/>
</dbReference>
<evidence type="ECO:0000313" key="9">
    <source>
        <dbReference type="Proteomes" id="UP000030130"/>
    </source>
</evidence>
<comment type="caution">
    <text evidence="8">The sequence shown here is derived from an EMBL/GenBank/DDBJ whole genome shotgun (WGS) entry which is preliminary data.</text>
</comment>
<evidence type="ECO:0000256" key="5">
    <source>
        <dbReference type="SAM" id="Phobius"/>
    </source>
</evidence>
<dbReference type="STRING" id="111105.HR09_02335"/>
<protein>
    <submittedName>
        <fullName evidence="8">DoxX family protein</fullName>
    </submittedName>
</protein>
<dbReference type="Pfam" id="PF07291">
    <property type="entry name" value="MauE"/>
    <property type="match status" value="1"/>
</dbReference>
<comment type="subcellular location">
    <subcellularLocation>
        <location evidence="1">Membrane</location>
        <topology evidence="1">Multi-pass membrane protein</topology>
    </subcellularLocation>
</comment>
<accession>A0A099WMN8</accession>
<gene>
    <name evidence="8" type="ORF">HR08_05065</name>
    <name evidence="7" type="ORF">HR15_09480</name>
</gene>
<feature type="transmembrane region" description="Helical" evidence="5">
    <location>
        <begin position="381"/>
        <end position="400"/>
    </location>
</feature>
<evidence type="ECO:0000256" key="3">
    <source>
        <dbReference type="ARBA" id="ARBA00022989"/>
    </source>
</evidence>
<evidence type="ECO:0000313" key="7">
    <source>
        <dbReference type="EMBL" id="KGN85613.1"/>
    </source>
</evidence>
<dbReference type="NCBIfam" id="NF045576">
    <property type="entry name" value="BT_3928_fam"/>
    <property type="match status" value="1"/>
</dbReference>
<dbReference type="AlphaFoldDB" id="A0A099WMN8"/>